<dbReference type="AlphaFoldDB" id="G8NT69"/>
<dbReference type="GO" id="GO:0004222">
    <property type="term" value="F:metalloendopeptidase activity"/>
    <property type="evidence" value="ECO:0007669"/>
    <property type="project" value="TreeGrafter"/>
</dbReference>
<protein>
    <submittedName>
        <fullName evidence="2">Peptidase M23</fullName>
    </submittedName>
</protein>
<evidence type="ECO:0000259" key="1">
    <source>
        <dbReference type="Pfam" id="PF01551"/>
    </source>
</evidence>
<dbReference type="Pfam" id="PF01551">
    <property type="entry name" value="Peptidase_M23"/>
    <property type="match status" value="1"/>
</dbReference>
<dbReference type="InterPro" id="IPR016047">
    <property type="entry name" value="M23ase_b-sheet_dom"/>
</dbReference>
<dbReference type="CDD" id="cd12797">
    <property type="entry name" value="M23_peptidase"/>
    <property type="match status" value="1"/>
</dbReference>
<accession>G8NT69</accession>
<dbReference type="PANTHER" id="PTHR21666">
    <property type="entry name" value="PEPTIDASE-RELATED"/>
    <property type="match status" value="1"/>
</dbReference>
<keyword evidence="3" id="KW-1185">Reference proteome</keyword>
<gene>
    <name evidence="2" type="ordered locus">AciX8_3198</name>
</gene>
<evidence type="ECO:0000313" key="2">
    <source>
        <dbReference type="EMBL" id="AEU37499.1"/>
    </source>
</evidence>
<dbReference type="SUPFAM" id="SSF51261">
    <property type="entry name" value="Duplicated hybrid motif"/>
    <property type="match status" value="1"/>
</dbReference>
<evidence type="ECO:0000313" key="3">
    <source>
        <dbReference type="Proteomes" id="UP000007113"/>
    </source>
</evidence>
<dbReference type="Gene3D" id="2.70.70.10">
    <property type="entry name" value="Glucose Permease (Domain IIA)"/>
    <property type="match status" value="1"/>
</dbReference>
<dbReference type="RefSeq" id="WP_014266374.1">
    <property type="nucleotide sequence ID" value="NC_016631.1"/>
</dbReference>
<dbReference type="PANTHER" id="PTHR21666:SF270">
    <property type="entry name" value="MUREIN HYDROLASE ACTIVATOR ENVC"/>
    <property type="match status" value="1"/>
</dbReference>
<dbReference type="eggNOG" id="COG0739">
    <property type="taxonomic scope" value="Bacteria"/>
</dbReference>
<dbReference type="EMBL" id="CP003130">
    <property type="protein sequence ID" value="AEU37499.1"/>
    <property type="molecule type" value="Genomic_DNA"/>
</dbReference>
<reference evidence="2 3" key="1">
    <citation type="submission" date="2011-11" db="EMBL/GenBank/DDBJ databases">
        <title>Complete sequence of Granulicella mallensis MP5ACTX8.</title>
        <authorList>
            <consortium name="US DOE Joint Genome Institute"/>
            <person name="Lucas S."/>
            <person name="Copeland A."/>
            <person name="Lapidus A."/>
            <person name="Cheng J.-F."/>
            <person name="Goodwin L."/>
            <person name="Pitluck S."/>
            <person name="Peters L."/>
            <person name="Lu M."/>
            <person name="Detter J.C."/>
            <person name="Han C."/>
            <person name="Tapia R."/>
            <person name="Land M."/>
            <person name="Hauser L."/>
            <person name="Kyrpides N."/>
            <person name="Ivanova N."/>
            <person name="Mikhailova N."/>
            <person name="Pagani I."/>
            <person name="Rawat S."/>
            <person name="Mannisto M."/>
            <person name="Haggblom M."/>
            <person name="Woyke T."/>
        </authorList>
    </citation>
    <scope>NUCLEOTIDE SEQUENCE [LARGE SCALE GENOMIC DNA]</scope>
    <source>
        <strain evidence="3">ATCC BAA-1857 / DSM 23137 / MP5ACTX8</strain>
    </source>
</reference>
<organism evidence="2 3">
    <name type="scientific">Granulicella mallensis (strain ATCC BAA-1857 / DSM 23137 / MP5ACTX8)</name>
    <dbReference type="NCBI Taxonomy" id="682795"/>
    <lineage>
        <taxon>Bacteria</taxon>
        <taxon>Pseudomonadati</taxon>
        <taxon>Acidobacteriota</taxon>
        <taxon>Terriglobia</taxon>
        <taxon>Terriglobales</taxon>
        <taxon>Acidobacteriaceae</taxon>
        <taxon>Granulicella</taxon>
    </lineage>
</organism>
<name>G8NT69_GRAMM</name>
<dbReference type="STRING" id="682795.AciX8_3198"/>
<dbReference type="HOGENOM" id="CLU_044200_0_0_0"/>
<dbReference type="InterPro" id="IPR011055">
    <property type="entry name" value="Dup_hybrid_motif"/>
</dbReference>
<sequence length="373" mass="40348">MESGSAVAQQFSAPVEARVPMAPTPVRGSDGRMHLEYELHVTNFYASNGPLHLSELSIFSESSSTPLATYKAKELADIAKPHPEETPDGVTLLAGSRTVFFLWITLPEGAATPASLWHRMSFQDAKGVKRTLQGVNVALPQRAAITIAPPLRGGRNWLVSEGPGNSHSHHWGSLLALNGVVTIPQRYAIDFVGLNERGHALEVDPDKLHDSANVDWFGYDSEVLAVADGVVRDARDGQPDGKPMSKHGDESDLTARGLYGNFVVLEIAPDVFAHYAHLRPGSLCVRAGQHVHRGEVLAHLGDTGNSAAPHLHFHLSNRPTFEESEGLPFRFARFTNEGTAGEDVVLSPSAAWTPHPVQLQESMPLDGAVIEFP</sequence>
<proteinExistence type="predicted"/>
<dbReference type="Proteomes" id="UP000007113">
    <property type="component" value="Chromosome"/>
</dbReference>
<dbReference type="InterPro" id="IPR050570">
    <property type="entry name" value="Cell_wall_metabolism_enzyme"/>
</dbReference>
<dbReference type="KEGG" id="gma:AciX8_3198"/>
<feature type="domain" description="M23ase beta-sheet core" evidence="1">
    <location>
        <begin position="220"/>
        <end position="317"/>
    </location>
</feature>